<dbReference type="PROSITE" id="PS01011">
    <property type="entry name" value="FOLYLPOLYGLU_SYNT_1"/>
    <property type="match status" value="1"/>
</dbReference>
<evidence type="ECO:0000256" key="1">
    <source>
        <dbReference type="ARBA" id="ARBA00008276"/>
    </source>
</evidence>
<dbReference type="SUPFAM" id="SSF53623">
    <property type="entry name" value="MurD-like peptide ligases, catalytic domain"/>
    <property type="match status" value="1"/>
</dbReference>
<keyword evidence="5 10" id="KW-0547">Nucleotide-binding</keyword>
<dbReference type="Proteomes" id="UP000473699">
    <property type="component" value="Unassembled WGS sequence"/>
</dbReference>
<feature type="domain" description="Mur ligase central" evidence="12">
    <location>
        <begin position="47"/>
        <end position="269"/>
    </location>
</feature>
<name>A0A6L5YCN0_9BACT</name>
<dbReference type="Pfam" id="PF02875">
    <property type="entry name" value="Mur_ligase_C"/>
    <property type="match status" value="1"/>
</dbReference>
<dbReference type="InterPro" id="IPR036565">
    <property type="entry name" value="Mur-like_cat_sf"/>
</dbReference>
<evidence type="ECO:0000313" key="14">
    <source>
        <dbReference type="Proteomes" id="UP000473699"/>
    </source>
</evidence>
<evidence type="ECO:0000256" key="3">
    <source>
        <dbReference type="ARBA" id="ARBA00022598"/>
    </source>
</evidence>
<protein>
    <recommendedName>
        <fullName evidence="2">tetrahydrofolate synthase</fullName>
        <ecNumber evidence="2">6.3.2.17</ecNumber>
    </recommendedName>
    <alternativeName>
        <fullName evidence="8">Tetrahydrofolylpolyglutamate synthase</fullName>
    </alternativeName>
</protein>
<dbReference type="GO" id="GO:0008841">
    <property type="term" value="F:dihydrofolate synthase activity"/>
    <property type="evidence" value="ECO:0007669"/>
    <property type="project" value="TreeGrafter"/>
</dbReference>
<dbReference type="PANTHER" id="PTHR11136:SF0">
    <property type="entry name" value="DIHYDROFOLATE SYNTHETASE-RELATED"/>
    <property type="match status" value="1"/>
</dbReference>
<evidence type="ECO:0000256" key="5">
    <source>
        <dbReference type="ARBA" id="ARBA00022741"/>
    </source>
</evidence>
<comment type="catalytic activity">
    <reaction evidence="9">
        <text>(6S)-5,6,7,8-tetrahydrofolyl-(gamma-L-Glu)(n) + L-glutamate + ATP = (6S)-5,6,7,8-tetrahydrofolyl-(gamma-L-Glu)(n+1) + ADP + phosphate + H(+)</text>
        <dbReference type="Rhea" id="RHEA:10580"/>
        <dbReference type="Rhea" id="RHEA-COMP:14738"/>
        <dbReference type="Rhea" id="RHEA-COMP:14740"/>
        <dbReference type="ChEBI" id="CHEBI:15378"/>
        <dbReference type="ChEBI" id="CHEBI:29985"/>
        <dbReference type="ChEBI" id="CHEBI:30616"/>
        <dbReference type="ChEBI" id="CHEBI:43474"/>
        <dbReference type="ChEBI" id="CHEBI:141005"/>
        <dbReference type="ChEBI" id="CHEBI:456216"/>
        <dbReference type="EC" id="6.3.2.17"/>
    </reaction>
</comment>
<proteinExistence type="inferred from homology"/>
<keyword evidence="3 10" id="KW-0436">Ligase</keyword>
<evidence type="ECO:0000256" key="9">
    <source>
        <dbReference type="ARBA" id="ARBA00047493"/>
    </source>
</evidence>
<evidence type="ECO:0000313" key="13">
    <source>
        <dbReference type="EMBL" id="MST55302.1"/>
    </source>
</evidence>
<dbReference type="Gene3D" id="3.90.190.20">
    <property type="entry name" value="Mur ligase, C-terminal domain"/>
    <property type="match status" value="1"/>
</dbReference>
<evidence type="ECO:0000256" key="7">
    <source>
        <dbReference type="ARBA" id="ARBA00022842"/>
    </source>
</evidence>
<dbReference type="GO" id="GO:0005737">
    <property type="term" value="C:cytoplasm"/>
    <property type="evidence" value="ECO:0007669"/>
    <property type="project" value="TreeGrafter"/>
</dbReference>
<dbReference type="InterPro" id="IPR004101">
    <property type="entry name" value="Mur_ligase_C"/>
</dbReference>
<evidence type="ECO:0000256" key="6">
    <source>
        <dbReference type="ARBA" id="ARBA00022840"/>
    </source>
</evidence>
<comment type="similarity">
    <text evidence="1 10">Belongs to the folylpolyglutamate synthase family.</text>
</comment>
<dbReference type="PANTHER" id="PTHR11136">
    <property type="entry name" value="FOLYLPOLYGLUTAMATE SYNTHASE-RELATED"/>
    <property type="match status" value="1"/>
</dbReference>
<dbReference type="AlphaFoldDB" id="A0A6L5YCN0"/>
<dbReference type="InterPro" id="IPR013221">
    <property type="entry name" value="Mur_ligase_cen"/>
</dbReference>
<accession>A0A6L5YCN0</accession>
<comment type="caution">
    <text evidence="13">The sequence shown here is derived from an EMBL/GenBank/DDBJ whole genome shotgun (WGS) entry which is preliminary data.</text>
</comment>
<dbReference type="GO" id="GO:0046872">
    <property type="term" value="F:metal ion binding"/>
    <property type="evidence" value="ECO:0007669"/>
    <property type="project" value="UniProtKB-KW"/>
</dbReference>
<dbReference type="Gene3D" id="3.40.1190.10">
    <property type="entry name" value="Mur-like, catalytic domain"/>
    <property type="match status" value="1"/>
</dbReference>
<evidence type="ECO:0000256" key="10">
    <source>
        <dbReference type="PIRNR" id="PIRNR001563"/>
    </source>
</evidence>
<sequence length="434" mass="47064">MDRFECWDAVEKRLNSLTSPESISGLVFVEKVFEELGDPSRFPAVHIAGTNGKGSTAACLDSMLRAAGYRTALYTSPHLTCLGERLLVDGQMLSCEKWLDALERVDAVLKKLPEVRLGYFQALTAAAFWLIEQEKVDAAVIETGLGGRLDATNILRRPLLSVITPLGMDHMHLLGNSLSEIAAEKFGIVKPGGKALYCGGETALNEQFRSRCAEVDAAGEIFSERCRVAGVQTSLDGNCFTYAGPQGTRRCFVRLAGLHQPENASLALRALEMISDRLPVGAGAMEKGLAEVSWPGRMEVMHRNPDVILDGAHNPHGTAALIRSLKALYGDRPLSFVYTSMADKDYAASLALYARAFPQARLFCVELEGAQRCESAEILARTAAAFSWGGEPLAVKDPLTALQTAVALGNPVILCGSLYFIGTVRRRIKDDGWL</sequence>
<dbReference type="Pfam" id="PF08245">
    <property type="entry name" value="Mur_ligase_M"/>
    <property type="match status" value="1"/>
</dbReference>
<dbReference type="GO" id="GO:0005524">
    <property type="term" value="F:ATP binding"/>
    <property type="evidence" value="ECO:0007669"/>
    <property type="project" value="UniProtKB-KW"/>
</dbReference>
<keyword evidence="7" id="KW-0460">Magnesium</keyword>
<evidence type="ECO:0000259" key="11">
    <source>
        <dbReference type="Pfam" id="PF02875"/>
    </source>
</evidence>
<organism evidence="13 14">
    <name type="scientific">Pyramidobacter porci</name>
    <dbReference type="NCBI Taxonomy" id="2605789"/>
    <lineage>
        <taxon>Bacteria</taxon>
        <taxon>Thermotogati</taxon>
        <taxon>Synergistota</taxon>
        <taxon>Synergistia</taxon>
        <taxon>Synergistales</taxon>
        <taxon>Dethiosulfovibrionaceae</taxon>
        <taxon>Pyramidobacter</taxon>
    </lineage>
</organism>
<feature type="domain" description="Mur ligase C-terminal" evidence="11">
    <location>
        <begin position="296"/>
        <end position="416"/>
    </location>
</feature>
<dbReference type="NCBIfam" id="TIGR01499">
    <property type="entry name" value="folC"/>
    <property type="match status" value="1"/>
</dbReference>
<dbReference type="PROSITE" id="PS01012">
    <property type="entry name" value="FOLYLPOLYGLU_SYNT_2"/>
    <property type="match status" value="1"/>
</dbReference>
<evidence type="ECO:0000256" key="4">
    <source>
        <dbReference type="ARBA" id="ARBA00022723"/>
    </source>
</evidence>
<keyword evidence="6 10" id="KW-0067">ATP-binding</keyword>
<keyword evidence="4" id="KW-0479">Metal-binding</keyword>
<dbReference type="InterPro" id="IPR036615">
    <property type="entry name" value="Mur_ligase_C_dom_sf"/>
</dbReference>
<keyword evidence="14" id="KW-1185">Reference proteome</keyword>
<dbReference type="PIRSF" id="PIRSF001563">
    <property type="entry name" value="Folylpolyglu_synth"/>
    <property type="match status" value="1"/>
</dbReference>
<evidence type="ECO:0000259" key="12">
    <source>
        <dbReference type="Pfam" id="PF08245"/>
    </source>
</evidence>
<dbReference type="EMBL" id="VUNH01000003">
    <property type="protein sequence ID" value="MST55302.1"/>
    <property type="molecule type" value="Genomic_DNA"/>
</dbReference>
<evidence type="ECO:0000256" key="8">
    <source>
        <dbReference type="ARBA" id="ARBA00030592"/>
    </source>
</evidence>
<reference evidence="13 14" key="1">
    <citation type="submission" date="2019-08" db="EMBL/GenBank/DDBJ databases">
        <title>In-depth cultivation of the pig gut microbiome towards novel bacterial diversity and tailored functional studies.</title>
        <authorList>
            <person name="Wylensek D."/>
            <person name="Hitch T.C.A."/>
            <person name="Clavel T."/>
        </authorList>
    </citation>
    <scope>NUCLEOTIDE SEQUENCE [LARGE SCALE GENOMIC DNA]</scope>
    <source>
        <strain evidence="13 14">SM-530-WT-4B</strain>
    </source>
</reference>
<dbReference type="EC" id="6.3.2.17" evidence="2"/>
<dbReference type="SUPFAM" id="SSF53244">
    <property type="entry name" value="MurD-like peptide ligases, peptide-binding domain"/>
    <property type="match status" value="1"/>
</dbReference>
<dbReference type="InterPro" id="IPR001645">
    <property type="entry name" value="Folylpolyglutamate_synth"/>
</dbReference>
<dbReference type="GO" id="GO:0004326">
    <property type="term" value="F:tetrahydrofolylpolyglutamate synthase activity"/>
    <property type="evidence" value="ECO:0007669"/>
    <property type="project" value="UniProtKB-EC"/>
</dbReference>
<evidence type="ECO:0000256" key="2">
    <source>
        <dbReference type="ARBA" id="ARBA00013025"/>
    </source>
</evidence>
<gene>
    <name evidence="13" type="ORF">FYJ74_04545</name>
</gene>
<dbReference type="RefSeq" id="WP_154528393.1">
    <property type="nucleotide sequence ID" value="NZ_VUNH01000003.1"/>
</dbReference>
<dbReference type="InterPro" id="IPR018109">
    <property type="entry name" value="Folylpolyglutamate_synth_CS"/>
</dbReference>